<evidence type="ECO:0000256" key="10">
    <source>
        <dbReference type="SAM" id="Phobius"/>
    </source>
</evidence>
<feature type="transmembrane region" description="Helical" evidence="10">
    <location>
        <begin position="309"/>
        <end position="331"/>
    </location>
</feature>
<dbReference type="GO" id="GO:0005351">
    <property type="term" value="F:carbohydrate:proton symporter activity"/>
    <property type="evidence" value="ECO:0007669"/>
    <property type="project" value="TreeGrafter"/>
</dbReference>
<feature type="transmembrane region" description="Helical" evidence="10">
    <location>
        <begin position="410"/>
        <end position="429"/>
    </location>
</feature>
<organism evidence="12 13">
    <name type="scientific">Papiliotrema laurentii</name>
    <name type="common">Cryptococcus laurentii</name>
    <dbReference type="NCBI Taxonomy" id="5418"/>
    <lineage>
        <taxon>Eukaryota</taxon>
        <taxon>Fungi</taxon>
        <taxon>Dikarya</taxon>
        <taxon>Basidiomycota</taxon>
        <taxon>Agaricomycotina</taxon>
        <taxon>Tremellomycetes</taxon>
        <taxon>Tremellales</taxon>
        <taxon>Rhynchogastremaceae</taxon>
        <taxon>Papiliotrema</taxon>
    </lineage>
</organism>
<feature type="transmembrane region" description="Helical" evidence="10">
    <location>
        <begin position="16"/>
        <end position="34"/>
    </location>
</feature>
<dbReference type="NCBIfam" id="TIGR00879">
    <property type="entry name" value="SP"/>
    <property type="match status" value="1"/>
</dbReference>
<feature type="transmembrane region" description="Helical" evidence="10">
    <location>
        <begin position="117"/>
        <end position="137"/>
    </location>
</feature>
<dbReference type="PANTHER" id="PTHR48022:SF80">
    <property type="entry name" value="SUGAR TRANSPORTER, PUTATIVE (AFU_ORTHOLOGUE AFUA_3G12170)-RELATED"/>
    <property type="match status" value="1"/>
</dbReference>
<evidence type="ECO:0000256" key="9">
    <source>
        <dbReference type="SAM" id="MobiDB-lite"/>
    </source>
</evidence>
<keyword evidence="4 10" id="KW-0812">Transmembrane</keyword>
<dbReference type="Proteomes" id="UP001182556">
    <property type="component" value="Unassembled WGS sequence"/>
</dbReference>
<sequence>MSTQHASIGPGTKPSLINYVAAIFAATGSFLFGYDSGIIGSVISPGYTHFHDYFDAPSDSVIGAIVSVFAGGAFFGALIAGQTADRIGRKRTIQLGSLVAVIGCTLQTAAVNAAMLIVGRAVAGLSIGILSMIVPMYQAEISPPHARGLLSGWTQMMISWGFFAANWIGYGCQFINGTGQFRVPLAIQIVPAVVLLVGMFFLPYSPRWLVGQGRNEEAKNTLIRLHGGRKKASLEAVNAEYEEMCAQIEWEKENVSSSYMDLISNRPNLHRTVCGCLVQAMCQWTGVNVNNYYGPTIYTALGFGGTTTLMINGISGAWGVICVFTFITFIVDRIGRRKPLILGAVALALCMAWQTGTNAPFSKDPNYQSKATGIAGIAAVFVFSWMFSWSFGPVSWIYQSEIFPMNIRALGASVSTASNWLNNVIIAQVTPPAFKHLGYKYFLVYMATNLSNAVVCYFLFPETKGKTLEEIGLLFGDDTVRSALPQDSPNGKHQESEKQEIVTVEHSV</sequence>
<dbReference type="PROSITE" id="PS00217">
    <property type="entry name" value="SUGAR_TRANSPORT_2"/>
    <property type="match status" value="1"/>
</dbReference>
<dbReference type="PRINTS" id="PR00171">
    <property type="entry name" value="SUGRTRNSPORT"/>
</dbReference>
<feature type="transmembrane region" description="Helical" evidence="10">
    <location>
        <begin position="340"/>
        <end position="361"/>
    </location>
</feature>
<feature type="transmembrane region" description="Helical" evidence="10">
    <location>
        <begin position="441"/>
        <end position="460"/>
    </location>
</feature>
<dbReference type="PROSITE" id="PS00216">
    <property type="entry name" value="SUGAR_TRANSPORT_1"/>
    <property type="match status" value="1"/>
</dbReference>
<evidence type="ECO:0000256" key="7">
    <source>
        <dbReference type="ARBA" id="ARBA00049119"/>
    </source>
</evidence>
<dbReference type="InterPro" id="IPR020846">
    <property type="entry name" value="MFS_dom"/>
</dbReference>
<feature type="transmembrane region" description="Helical" evidence="10">
    <location>
        <begin position="373"/>
        <end position="398"/>
    </location>
</feature>
<gene>
    <name evidence="12" type="ORF">DB88DRAFT_485840</name>
</gene>
<keyword evidence="3 8" id="KW-0813">Transport</keyword>
<comment type="similarity">
    <text evidence="2 8">Belongs to the major facilitator superfamily. Sugar transporter (TC 2.A.1.1) family.</text>
</comment>
<evidence type="ECO:0000256" key="6">
    <source>
        <dbReference type="ARBA" id="ARBA00023136"/>
    </source>
</evidence>
<evidence type="ECO:0000256" key="4">
    <source>
        <dbReference type="ARBA" id="ARBA00022692"/>
    </source>
</evidence>
<comment type="catalytic activity">
    <reaction evidence="7">
        <text>myo-inositol(out) + H(+)(out) = myo-inositol(in) + H(+)(in)</text>
        <dbReference type="Rhea" id="RHEA:60364"/>
        <dbReference type="ChEBI" id="CHEBI:15378"/>
        <dbReference type="ChEBI" id="CHEBI:17268"/>
    </reaction>
</comment>
<feature type="transmembrane region" description="Helical" evidence="10">
    <location>
        <begin position="149"/>
        <end position="169"/>
    </location>
</feature>
<dbReference type="InterPro" id="IPR036259">
    <property type="entry name" value="MFS_trans_sf"/>
</dbReference>
<feature type="domain" description="Major facilitator superfamily (MFS) profile" evidence="11">
    <location>
        <begin position="21"/>
        <end position="464"/>
    </location>
</feature>
<evidence type="ECO:0000256" key="3">
    <source>
        <dbReference type="ARBA" id="ARBA00022448"/>
    </source>
</evidence>
<protein>
    <submittedName>
        <fullName evidence="12">General substrate transporter</fullName>
    </submittedName>
</protein>
<comment type="subcellular location">
    <subcellularLocation>
        <location evidence="1">Membrane</location>
        <topology evidence="1">Multi-pass membrane protein</topology>
    </subcellularLocation>
</comment>
<dbReference type="AlphaFoldDB" id="A0AAD9FQX4"/>
<feature type="region of interest" description="Disordered" evidence="9">
    <location>
        <begin position="485"/>
        <end position="508"/>
    </location>
</feature>
<dbReference type="InterPro" id="IPR005829">
    <property type="entry name" value="Sugar_transporter_CS"/>
</dbReference>
<evidence type="ECO:0000259" key="11">
    <source>
        <dbReference type="PROSITE" id="PS50850"/>
    </source>
</evidence>
<evidence type="ECO:0000256" key="2">
    <source>
        <dbReference type="ARBA" id="ARBA00010992"/>
    </source>
</evidence>
<feature type="transmembrane region" description="Helical" evidence="10">
    <location>
        <begin position="61"/>
        <end position="80"/>
    </location>
</feature>
<dbReference type="GO" id="GO:0016020">
    <property type="term" value="C:membrane"/>
    <property type="evidence" value="ECO:0007669"/>
    <property type="project" value="UniProtKB-SubCell"/>
</dbReference>
<dbReference type="Gene3D" id="1.20.1250.20">
    <property type="entry name" value="MFS general substrate transporter like domains"/>
    <property type="match status" value="1"/>
</dbReference>
<dbReference type="PANTHER" id="PTHR48022">
    <property type="entry name" value="PLASTIDIC GLUCOSE TRANSPORTER 4"/>
    <property type="match status" value="1"/>
</dbReference>
<dbReference type="Pfam" id="PF00083">
    <property type="entry name" value="Sugar_tr"/>
    <property type="match status" value="1"/>
</dbReference>
<dbReference type="SUPFAM" id="SSF103473">
    <property type="entry name" value="MFS general substrate transporter"/>
    <property type="match status" value="1"/>
</dbReference>
<dbReference type="InterPro" id="IPR005828">
    <property type="entry name" value="MFS_sugar_transport-like"/>
</dbReference>
<keyword evidence="5 10" id="KW-1133">Transmembrane helix</keyword>
<proteinExistence type="inferred from homology"/>
<dbReference type="InterPro" id="IPR050360">
    <property type="entry name" value="MFS_Sugar_Transporters"/>
</dbReference>
<evidence type="ECO:0000313" key="12">
    <source>
        <dbReference type="EMBL" id="KAK1924540.1"/>
    </source>
</evidence>
<reference evidence="12" key="1">
    <citation type="submission" date="2023-02" db="EMBL/GenBank/DDBJ databases">
        <title>Identification and recombinant expression of a fungal hydrolase from Papiliotrema laurentii that hydrolyzes apple cutin and clears colloidal polyester polyurethane.</title>
        <authorList>
            <consortium name="DOE Joint Genome Institute"/>
            <person name="Roman V.A."/>
            <person name="Bojanowski C."/>
            <person name="Crable B.R."/>
            <person name="Wagner D.N."/>
            <person name="Hung C.S."/>
            <person name="Nadeau L.J."/>
            <person name="Schratz L."/>
            <person name="Haridas S."/>
            <person name="Pangilinan J."/>
            <person name="Lipzen A."/>
            <person name="Na H."/>
            <person name="Yan M."/>
            <person name="Ng V."/>
            <person name="Grigoriev I.V."/>
            <person name="Spatafora J.W."/>
            <person name="Barlow D."/>
            <person name="Biffinger J."/>
            <person name="Kelley-Loughnane N."/>
            <person name="Varaljay V.A."/>
            <person name="Crookes-Goodson W.J."/>
        </authorList>
    </citation>
    <scope>NUCLEOTIDE SEQUENCE</scope>
    <source>
        <strain evidence="12">5307AH</strain>
    </source>
</reference>
<evidence type="ECO:0000313" key="13">
    <source>
        <dbReference type="Proteomes" id="UP001182556"/>
    </source>
</evidence>
<feature type="transmembrane region" description="Helical" evidence="10">
    <location>
        <begin position="181"/>
        <end position="204"/>
    </location>
</feature>
<dbReference type="FunFam" id="1.20.1250.20:FF:000090">
    <property type="entry name" value="MFS sugar transporter, putative"/>
    <property type="match status" value="1"/>
</dbReference>
<keyword evidence="13" id="KW-1185">Reference proteome</keyword>
<evidence type="ECO:0000256" key="1">
    <source>
        <dbReference type="ARBA" id="ARBA00004141"/>
    </source>
</evidence>
<dbReference type="PROSITE" id="PS50850">
    <property type="entry name" value="MFS"/>
    <property type="match status" value="1"/>
</dbReference>
<dbReference type="InterPro" id="IPR003663">
    <property type="entry name" value="Sugar/inositol_transpt"/>
</dbReference>
<accession>A0AAD9FQX4</accession>
<comment type="caution">
    <text evidence="12">The sequence shown here is derived from an EMBL/GenBank/DDBJ whole genome shotgun (WGS) entry which is preliminary data.</text>
</comment>
<feature type="compositionally biased region" description="Basic and acidic residues" evidence="9">
    <location>
        <begin position="490"/>
        <end position="500"/>
    </location>
</feature>
<keyword evidence="6 10" id="KW-0472">Membrane</keyword>
<evidence type="ECO:0000256" key="8">
    <source>
        <dbReference type="RuleBase" id="RU003346"/>
    </source>
</evidence>
<dbReference type="EMBL" id="JAODAN010000004">
    <property type="protein sequence ID" value="KAK1924540.1"/>
    <property type="molecule type" value="Genomic_DNA"/>
</dbReference>
<evidence type="ECO:0000256" key="5">
    <source>
        <dbReference type="ARBA" id="ARBA00022989"/>
    </source>
</evidence>
<name>A0AAD9FQX4_PAPLA</name>